<dbReference type="AlphaFoldDB" id="A0A286H186"/>
<dbReference type="Proteomes" id="UP000219482">
    <property type="component" value="Unassembled WGS sequence"/>
</dbReference>
<sequence>MDEECCEVVVTAADADWLAGFTRTLVEERLAACGHQLAAIRSVYRWEGAVHEEPEARVALHTRRSLVPAVVARTGELHPYEVPCVIALPLVDGNPAYLRWVVQETREP</sequence>
<dbReference type="InterPro" id="IPR004323">
    <property type="entry name" value="Ion_tolerance_CutA"/>
</dbReference>
<dbReference type="Pfam" id="PF03091">
    <property type="entry name" value="CutA1"/>
    <property type="match status" value="1"/>
</dbReference>
<dbReference type="SUPFAM" id="SSF54913">
    <property type="entry name" value="GlnB-like"/>
    <property type="match status" value="1"/>
</dbReference>
<keyword evidence="3" id="KW-1185">Reference proteome</keyword>
<name>A0A286H186_9ACTN</name>
<evidence type="ECO:0000256" key="1">
    <source>
        <dbReference type="ARBA" id="ARBA00010169"/>
    </source>
</evidence>
<dbReference type="GO" id="GO:0005507">
    <property type="term" value="F:copper ion binding"/>
    <property type="evidence" value="ECO:0007669"/>
    <property type="project" value="TreeGrafter"/>
</dbReference>
<dbReference type="GO" id="GO:0010038">
    <property type="term" value="P:response to metal ion"/>
    <property type="evidence" value="ECO:0007669"/>
    <property type="project" value="InterPro"/>
</dbReference>
<dbReference type="OrthoDB" id="37622at2"/>
<dbReference type="PANTHER" id="PTHR23419:SF8">
    <property type="entry name" value="FI09726P"/>
    <property type="match status" value="1"/>
</dbReference>
<dbReference type="PANTHER" id="PTHR23419">
    <property type="entry name" value="DIVALENT CATION TOLERANCE CUTA-RELATED"/>
    <property type="match status" value="1"/>
</dbReference>
<evidence type="ECO:0000313" key="2">
    <source>
        <dbReference type="EMBL" id="SOE01525.1"/>
    </source>
</evidence>
<dbReference type="EMBL" id="OCNK01000003">
    <property type="protein sequence ID" value="SOE01525.1"/>
    <property type="molecule type" value="Genomic_DNA"/>
</dbReference>
<comment type="similarity">
    <text evidence="1">Belongs to the CutA family.</text>
</comment>
<dbReference type="Gene3D" id="3.30.70.120">
    <property type="match status" value="1"/>
</dbReference>
<protein>
    <submittedName>
        <fullName evidence="2">Divalent cation tolerance protein</fullName>
    </submittedName>
</protein>
<gene>
    <name evidence="2" type="ORF">SAMN06272739_3219</name>
</gene>
<evidence type="ECO:0000313" key="3">
    <source>
        <dbReference type="Proteomes" id="UP000219482"/>
    </source>
</evidence>
<accession>A0A286H186</accession>
<proteinExistence type="inferred from homology"/>
<dbReference type="RefSeq" id="WP_097184841.1">
    <property type="nucleotide sequence ID" value="NZ_OCNK01000003.1"/>
</dbReference>
<dbReference type="InterPro" id="IPR015867">
    <property type="entry name" value="N-reg_PII/ATP_PRibTrfase_C"/>
</dbReference>
<reference evidence="3" key="1">
    <citation type="submission" date="2017-09" db="EMBL/GenBank/DDBJ databases">
        <authorList>
            <person name="Varghese N."/>
            <person name="Submissions S."/>
        </authorList>
    </citation>
    <scope>NUCLEOTIDE SEQUENCE [LARGE SCALE GENOMIC DNA]</scope>
    <source>
        <strain evidence="3">DSM 44270</strain>
    </source>
</reference>
<dbReference type="InterPro" id="IPR011322">
    <property type="entry name" value="N-reg_PII-like_a/b"/>
</dbReference>
<organism evidence="2 3">
    <name type="scientific">Blastococcus haudaquaticus</name>
    <dbReference type="NCBI Taxonomy" id="1938745"/>
    <lineage>
        <taxon>Bacteria</taxon>
        <taxon>Bacillati</taxon>
        <taxon>Actinomycetota</taxon>
        <taxon>Actinomycetes</taxon>
        <taxon>Geodermatophilales</taxon>
        <taxon>Geodermatophilaceae</taxon>
        <taxon>Blastococcus</taxon>
    </lineage>
</organism>